<dbReference type="InterPro" id="IPR052732">
    <property type="entry name" value="Cell-binding_unc_protein"/>
</dbReference>
<dbReference type="RefSeq" id="WP_126482064.1">
    <property type="nucleotide sequence ID" value="NZ_RXNS01000004.1"/>
</dbReference>
<evidence type="ECO:0000313" key="1">
    <source>
        <dbReference type="EMBL" id="RTR05653.1"/>
    </source>
</evidence>
<dbReference type="PANTHER" id="PTHR43883:SF1">
    <property type="entry name" value="GLUCONOKINASE"/>
    <property type="match status" value="1"/>
</dbReference>
<dbReference type="EMBL" id="RXNS01000004">
    <property type="protein sequence ID" value="RTR05653.1"/>
    <property type="molecule type" value="Genomic_DNA"/>
</dbReference>
<dbReference type="OrthoDB" id="9810277at2"/>
<comment type="caution">
    <text evidence="1">The sequence shown here is derived from an EMBL/GenBank/DDBJ whole genome shotgun (WGS) entry which is preliminary data.</text>
</comment>
<dbReference type="AlphaFoldDB" id="A0A3S0K4W0"/>
<reference evidence="1 2" key="1">
    <citation type="submission" date="2018-12" db="EMBL/GenBank/DDBJ databases">
        <authorList>
            <person name="Yu L."/>
        </authorList>
    </citation>
    <scope>NUCLEOTIDE SEQUENCE [LARGE SCALE GENOMIC DNA]</scope>
    <source>
        <strain evidence="1 2">11S</strain>
    </source>
</reference>
<keyword evidence="1" id="KW-0547">Nucleotide-binding</keyword>
<dbReference type="Gene3D" id="3.40.50.300">
    <property type="entry name" value="P-loop containing nucleotide triphosphate hydrolases"/>
    <property type="match status" value="1"/>
</dbReference>
<dbReference type="Pfam" id="PF13671">
    <property type="entry name" value="AAA_33"/>
    <property type="match status" value="1"/>
</dbReference>
<evidence type="ECO:0000313" key="2">
    <source>
        <dbReference type="Proteomes" id="UP000267400"/>
    </source>
</evidence>
<protein>
    <submittedName>
        <fullName evidence="1">ATP-binding protein</fullName>
    </submittedName>
</protein>
<accession>A0A3S0K4W0</accession>
<keyword evidence="1" id="KW-0067">ATP-binding</keyword>
<proteinExistence type="predicted"/>
<gene>
    <name evidence="1" type="ORF">EKG36_06065</name>
</gene>
<name>A0A3S0K4W0_9GAMM</name>
<dbReference type="PANTHER" id="PTHR43883">
    <property type="entry name" value="SLR0207 PROTEIN"/>
    <property type="match status" value="1"/>
</dbReference>
<dbReference type="GO" id="GO:0005524">
    <property type="term" value="F:ATP binding"/>
    <property type="evidence" value="ECO:0007669"/>
    <property type="project" value="UniProtKB-KW"/>
</dbReference>
<dbReference type="Proteomes" id="UP000267400">
    <property type="component" value="Unassembled WGS sequence"/>
</dbReference>
<keyword evidence="2" id="KW-1185">Reference proteome</keyword>
<dbReference type="SUPFAM" id="SSF52540">
    <property type="entry name" value="P-loop containing nucleoside triphosphate hydrolases"/>
    <property type="match status" value="1"/>
</dbReference>
<sequence length="415" mass="46217">MNQRHPHDATLVGEDFSLEAVVERLSVWHREHRCHDRDSAAALAAVRARSDAEIKALESLMVGDEDRQRLASLSRWLKESLERLTPVLQSRGDHRLPYSWACDHPHSRLVGEGRVLMANAIDRDLAGPGAQTALDPGGDLASLLVGLEIRGETRLARRALDQYLRESGDYGMPPLLSIFRVIEALAGARRALRRRQEAVGDDEQPALLAETMGACRRYLTLAEQHAEFRFPPLVIGVGVTGSGKSRFTRTLVGQLGAVRLCSDAERRRLHEGYPQASQSEPPVDIFSDEATERTYRRLADCAGRLLDAGFPVCIDATCLKREQRNRLRHQAESRGLPVLLVSFEADEATLEQRIRKRASRRGGNARDGLAVLHRQRAGFEGFTSDERLHLIHLDTTADNAGETLAGLIQEHAHWT</sequence>
<organism evidence="1 2">
    <name type="scientific">Halomonas nitroreducens</name>
    <dbReference type="NCBI Taxonomy" id="447425"/>
    <lineage>
        <taxon>Bacteria</taxon>
        <taxon>Pseudomonadati</taxon>
        <taxon>Pseudomonadota</taxon>
        <taxon>Gammaproteobacteria</taxon>
        <taxon>Oceanospirillales</taxon>
        <taxon>Halomonadaceae</taxon>
        <taxon>Halomonas</taxon>
    </lineage>
</organism>
<dbReference type="InterPro" id="IPR027417">
    <property type="entry name" value="P-loop_NTPase"/>
</dbReference>